<organism evidence="6 7">
    <name type="scientific">Chitinimonas lacunae</name>
    <dbReference type="NCBI Taxonomy" id="1963018"/>
    <lineage>
        <taxon>Bacteria</taxon>
        <taxon>Pseudomonadati</taxon>
        <taxon>Pseudomonadota</taxon>
        <taxon>Betaproteobacteria</taxon>
        <taxon>Neisseriales</taxon>
        <taxon>Chitinibacteraceae</taxon>
        <taxon>Chitinimonas</taxon>
    </lineage>
</organism>
<sequence>MQVINTNIPSLNAQRNLDTSANGLAVSLQRLSSGLRINSARDDAAGLAISERFTSQIRGSEQAKRNANDGVSLSQVAEGALNQMGNILQRVRELAVQSVNATNSQSDRQALNAEVNQLVSELERFSLSTEFNGQKLFDGSFSYALFQVGANANQTISATTSSFRTNQYGTFQLGVGNGTGTSSVSNSVSGTGFTGGASGLTAQTISSMISGATITSSGTFSINGTTISVDVSGSAKTIADKINAANVGVNAMARTEAVLAFSGTAANQAGSGAYNLYVVGRNIQPQLVAFNVSDQDDDGVIEKEDLQQSVEAFNKIAAKTGVSARIYDNDPDFGVTLVAEDGSNISMASDSSGNAGVVRVLNASGTAARLDATGPNNGVITIGGQVVLNSPSSYAITTSGASFAAGVFSGTALSSNNTLASSLKTVQDLDISTMEKATQALRVVDDALTLVNDQRAKFGALQARFEASIANLQITTENLSASRSRIRDADFAQETANLTRSQILQQAGTAMLAQANALPNQVLSLLRG</sequence>
<dbReference type="Gene3D" id="6.10.280.190">
    <property type="match status" value="1"/>
</dbReference>
<dbReference type="PROSITE" id="PS00018">
    <property type="entry name" value="EF_HAND_1"/>
    <property type="match status" value="1"/>
</dbReference>
<dbReference type="EMBL" id="JBHSBU010000001">
    <property type="protein sequence ID" value="MFC4161609.1"/>
    <property type="molecule type" value="Genomic_DNA"/>
</dbReference>
<evidence type="ECO:0000256" key="1">
    <source>
        <dbReference type="ARBA" id="ARBA00005709"/>
    </source>
</evidence>
<comment type="subcellular location">
    <subcellularLocation>
        <location evidence="3">Secreted</location>
    </subcellularLocation>
    <subcellularLocation>
        <location evidence="3">Bacterial flagellum</location>
    </subcellularLocation>
</comment>
<evidence type="ECO:0000256" key="4">
    <source>
        <dbReference type="SAM" id="Coils"/>
    </source>
</evidence>
<accession>A0ABV8MW75</accession>
<dbReference type="InterPro" id="IPR001029">
    <property type="entry name" value="Flagellin_N"/>
</dbReference>
<proteinExistence type="inferred from homology"/>
<dbReference type="Pfam" id="PF00669">
    <property type="entry name" value="Flagellin_N"/>
    <property type="match status" value="1"/>
</dbReference>
<reference evidence="7" key="1">
    <citation type="journal article" date="2019" name="Int. J. Syst. Evol. Microbiol.">
        <title>The Global Catalogue of Microorganisms (GCM) 10K type strain sequencing project: providing services to taxonomists for standard genome sequencing and annotation.</title>
        <authorList>
            <consortium name="The Broad Institute Genomics Platform"/>
            <consortium name="The Broad Institute Genome Sequencing Center for Infectious Disease"/>
            <person name="Wu L."/>
            <person name="Ma J."/>
        </authorList>
    </citation>
    <scope>NUCLEOTIDE SEQUENCE [LARGE SCALE GENOMIC DNA]</scope>
    <source>
        <strain evidence="7">LMG 29894</strain>
    </source>
</reference>
<keyword evidence="3" id="KW-0964">Secreted</keyword>
<dbReference type="InterPro" id="IPR042187">
    <property type="entry name" value="Flagellin_C_sub2"/>
</dbReference>
<keyword evidence="7" id="KW-1185">Reference proteome</keyword>
<dbReference type="Gene3D" id="2.170.280.10">
    <property type="entry name" value="f41 fragment of flagellin, middle domain"/>
    <property type="match status" value="1"/>
</dbReference>
<dbReference type="PANTHER" id="PTHR42792:SF2">
    <property type="entry name" value="FLAGELLIN"/>
    <property type="match status" value="1"/>
</dbReference>
<dbReference type="Pfam" id="PF00700">
    <property type="entry name" value="Flagellin_C"/>
    <property type="match status" value="1"/>
</dbReference>
<dbReference type="PRINTS" id="PR00207">
    <property type="entry name" value="FLAGELLIN"/>
</dbReference>
<evidence type="ECO:0000313" key="7">
    <source>
        <dbReference type="Proteomes" id="UP001595791"/>
    </source>
</evidence>
<dbReference type="Gene3D" id="6.10.10.10">
    <property type="entry name" value="Flagellar export chaperone, C-terminal domain"/>
    <property type="match status" value="1"/>
</dbReference>
<feature type="domain" description="EF-hand" evidence="5">
    <location>
        <begin position="289"/>
        <end position="316"/>
    </location>
</feature>
<keyword evidence="4" id="KW-0175">Coiled coil</keyword>
<dbReference type="InterPro" id="IPR001492">
    <property type="entry name" value="Flagellin"/>
</dbReference>
<comment type="caution">
    <text evidence="6">The sequence shown here is derived from an EMBL/GenBank/DDBJ whole genome shotgun (WGS) entry which is preliminary data.</text>
</comment>
<keyword evidence="2 3" id="KW-0975">Bacterial flagellum</keyword>
<dbReference type="InterPro" id="IPR018247">
    <property type="entry name" value="EF_Hand_1_Ca_BS"/>
</dbReference>
<comment type="similarity">
    <text evidence="1 3">Belongs to the bacterial flagellin family.</text>
</comment>
<dbReference type="PROSITE" id="PS50222">
    <property type="entry name" value="EF_HAND_2"/>
    <property type="match status" value="1"/>
</dbReference>
<keyword evidence="6" id="KW-0969">Cilium</keyword>
<dbReference type="Proteomes" id="UP001595791">
    <property type="component" value="Unassembled WGS sequence"/>
</dbReference>
<dbReference type="SUPFAM" id="SSF64518">
    <property type="entry name" value="Phase 1 flagellin"/>
    <property type="match status" value="1"/>
</dbReference>
<keyword evidence="6" id="KW-0282">Flagellum</keyword>
<name>A0ABV8MW75_9NEIS</name>
<protein>
    <recommendedName>
        <fullName evidence="3">Flagellin</fullName>
    </recommendedName>
</protein>
<evidence type="ECO:0000259" key="5">
    <source>
        <dbReference type="PROSITE" id="PS50222"/>
    </source>
</evidence>
<dbReference type="Gene3D" id="2.30.220.10">
    <property type="entry name" value="f41 fragment of flagellin, C-terminal domain"/>
    <property type="match status" value="1"/>
</dbReference>
<dbReference type="PANTHER" id="PTHR42792">
    <property type="entry name" value="FLAGELLIN"/>
    <property type="match status" value="1"/>
</dbReference>
<dbReference type="InterPro" id="IPR002048">
    <property type="entry name" value="EF_hand_dom"/>
</dbReference>
<dbReference type="InterPro" id="IPR046358">
    <property type="entry name" value="Flagellin_C"/>
</dbReference>
<gene>
    <name evidence="6" type="ORF">ACFOW7_19925</name>
</gene>
<evidence type="ECO:0000256" key="2">
    <source>
        <dbReference type="ARBA" id="ARBA00023143"/>
    </source>
</evidence>
<evidence type="ECO:0000256" key="3">
    <source>
        <dbReference type="RuleBase" id="RU362073"/>
    </source>
</evidence>
<dbReference type="Gene3D" id="1.20.1330.10">
    <property type="entry name" value="f41 fragment of flagellin, N-terminal domain"/>
    <property type="match status" value="1"/>
</dbReference>
<dbReference type="RefSeq" id="WP_378167741.1">
    <property type="nucleotide sequence ID" value="NZ_JBHSBU010000001.1"/>
</dbReference>
<feature type="coiled-coil region" evidence="4">
    <location>
        <begin position="101"/>
        <end position="128"/>
    </location>
</feature>
<evidence type="ECO:0000313" key="6">
    <source>
        <dbReference type="EMBL" id="MFC4161609.1"/>
    </source>
</evidence>
<comment type="function">
    <text evidence="3">Flagellin is the subunit protein which polymerizes to form the filaments of bacterial flagella.</text>
</comment>
<keyword evidence="6" id="KW-0966">Cell projection</keyword>